<evidence type="ECO:0000256" key="1">
    <source>
        <dbReference type="ARBA" id="ARBA00022553"/>
    </source>
</evidence>
<dbReference type="RefSeq" id="WP_009582428.1">
    <property type="nucleotide sequence ID" value="NZ_AMZN01000081.1"/>
</dbReference>
<dbReference type="Gene3D" id="3.40.50.2300">
    <property type="match status" value="1"/>
</dbReference>
<organism evidence="4 5">
    <name type="scientific">Fulvivirga imtechensis AK7</name>
    <dbReference type="NCBI Taxonomy" id="1237149"/>
    <lineage>
        <taxon>Bacteria</taxon>
        <taxon>Pseudomonadati</taxon>
        <taxon>Bacteroidota</taxon>
        <taxon>Cytophagia</taxon>
        <taxon>Cytophagales</taxon>
        <taxon>Fulvivirgaceae</taxon>
        <taxon>Fulvivirga</taxon>
    </lineage>
</organism>
<protein>
    <submittedName>
        <fullName evidence="4">Type IV fimbriae expression regulatory protein PilR</fullName>
    </submittedName>
</protein>
<keyword evidence="1 2" id="KW-0597">Phosphoprotein</keyword>
<reference evidence="4 5" key="1">
    <citation type="submission" date="2012-12" db="EMBL/GenBank/DDBJ databases">
        <title>Genome assembly of Fulvivirga imtechensis AK7.</title>
        <authorList>
            <person name="Nupur N."/>
            <person name="Khatri I."/>
            <person name="Kumar R."/>
            <person name="Subramanian S."/>
            <person name="Pinnaka A."/>
        </authorList>
    </citation>
    <scope>NUCLEOTIDE SEQUENCE [LARGE SCALE GENOMIC DNA]</scope>
    <source>
        <strain evidence="4 5">AK7</strain>
    </source>
</reference>
<dbReference type="SMART" id="SM00448">
    <property type="entry name" value="REC"/>
    <property type="match status" value="1"/>
</dbReference>
<dbReference type="SUPFAM" id="SSF52172">
    <property type="entry name" value="CheY-like"/>
    <property type="match status" value="1"/>
</dbReference>
<dbReference type="eggNOG" id="COG0745">
    <property type="taxonomic scope" value="Bacteria"/>
</dbReference>
<evidence type="ECO:0000313" key="4">
    <source>
        <dbReference type="EMBL" id="ELR69267.1"/>
    </source>
</evidence>
<dbReference type="PANTHER" id="PTHR44591:SF3">
    <property type="entry name" value="RESPONSE REGULATORY DOMAIN-CONTAINING PROTEIN"/>
    <property type="match status" value="1"/>
</dbReference>
<dbReference type="EMBL" id="AMZN01000081">
    <property type="protein sequence ID" value="ELR69267.1"/>
    <property type="molecule type" value="Genomic_DNA"/>
</dbReference>
<dbReference type="OrthoDB" id="9789181at2"/>
<dbReference type="PANTHER" id="PTHR44591">
    <property type="entry name" value="STRESS RESPONSE REGULATOR PROTEIN 1"/>
    <property type="match status" value="1"/>
</dbReference>
<dbReference type="InterPro" id="IPR011006">
    <property type="entry name" value="CheY-like_superfamily"/>
</dbReference>
<dbReference type="GO" id="GO:0000160">
    <property type="term" value="P:phosphorelay signal transduction system"/>
    <property type="evidence" value="ECO:0007669"/>
    <property type="project" value="InterPro"/>
</dbReference>
<dbReference type="Pfam" id="PF00072">
    <property type="entry name" value="Response_reg"/>
    <property type="match status" value="1"/>
</dbReference>
<dbReference type="InterPro" id="IPR050595">
    <property type="entry name" value="Bact_response_regulator"/>
</dbReference>
<name>L8JPI5_9BACT</name>
<dbReference type="CDD" id="cd00156">
    <property type="entry name" value="REC"/>
    <property type="match status" value="1"/>
</dbReference>
<sequence>MKEQILVVDDEVEICLLLSGMLKKMGFAVTYAHSVSEGLEKLIENNYDIVFLDLNLPDGLGFHLIPEVKKTNPDAKVIIISAYDGNVERQRASSEGASFFIPKPFNKKMIVNALEELEISHSSHNS</sequence>
<accession>L8JPI5</accession>
<dbReference type="Proteomes" id="UP000011135">
    <property type="component" value="Unassembled WGS sequence"/>
</dbReference>
<dbReference type="STRING" id="1237149.C900_05338"/>
<feature type="domain" description="Response regulatory" evidence="3">
    <location>
        <begin position="4"/>
        <end position="118"/>
    </location>
</feature>
<evidence type="ECO:0000256" key="2">
    <source>
        <dbReference type="PROSITE-ProRule" id="PRU00169"/>
    </source>
</evidence>
<feature type="modified residue" description="4-aspartylphosphate" evidence="2">
    <location>
        <position position="53"/>
    </location>
</feature>
<gene>
    <name evidence="4" type="ORF">C900_05338</name>
</gene>
<evidence type="ECO:0000259" key="3">
    <source>
        <dbReference type="PROSITE" id="PS50110"/>
    </source>
</evidence>
<keyword evidence="5" id="KW-1185">Reference proteome</keyword>
<proteinExistence type="predicted"/>
<dbReference type="PROSITE" id="PS50110">
    <property type="entry name" value="RESPONSE_REGULATORY"/>
    <property type="match status" value="1"/>
</dbReference>
<dbReference type="AlphaFoldDB" id="L8JPI5"/>
<comment type="caution">
    <text evidence="4">The sequence shown here is derived from an EMBL/GenBank/DDBJ whole genome shotgun (WGS) entry which is preliminary data.</text>
</comment>
<dbReference type="InterPro" id="IPR001789">
    <property type="entry name" value="Sig_transdc_resp-reg_receiver"/>
</dbReference>
<evidence type="ECO:0000313" key="5">
    <source>
        <dbReference type="Proteomes" id="UP000011135"/>
    </source>
</evidence>